<dbReference type="Pfam" id="PF22535">
    <property type="entry name" value="DUF7003"/>
    <property type="match status" value="1"/>
</dbReference>
<dbReference type="OrthoDB" id="9157032at2"/>
<evidence type="ECO:0000313" key="2">
    <source>
        <dbReference type="Proteomes" id="UP000198226"/>
    </source>
</evidence>
<proteinExistence type="predicted"/>
<keyword evidence="2" id="KW-1185">Reference proteome</keyword>
<dbReference type="AlphaFoldDB" id="A0A109IGY1"/>
<sequence>MMRVQDVLDVFDRAAERGLFPQPEHPHSYLIAARLHAFSDTERWALVVDTVGYNPRAGNVVDLLHALGNCLTDTDETWATQCAHRIDNFAALFEGGPVASRYRRVPLVVRGRVVPVVAAATTPPEDLFRLLAPRYRDLLLAEDIEVRHLVPADLPQVLRLDDWNHTPLRVRPPDPERERRRHLHGVLTRHAPPQERVPFEVCPSDIEAYQQIGAVLASADPARYRPTRPGNTHWSNWPMSGAL</sequence>
<dbReference type="EMBL" id="LT607752">
    <property type="protein sequence ID" value="SCG40210.1"/>
    <property type="molecule type" value="Genomic_DNA"/>
</dbReference>
<protein>
    <submittedName>
        <fullName evidence="1">Uncharacterized protein</fullName>
    </submittedName>
</protein>
<dbReference type="InterPro" id="IPR054272">
    <property type="entry name" value="DUF7003"/>
</dbReference>
<organism evidence="1 2">
    <name type="scientific">Micromonospora rifamycinica</name>
    <dbReference type="NCBI Taxonomy" id="291594"/>
    <lineage>
        <taxon>Bacteria</taxon>
        <taxon>Bacillati</taxon>
        <taxon>Actinomycetota</taxon>
        <taxon>Actinomycetes</taxon>
        <taxon>Micromonosporales</taxon>
        <taxon>Micromonosporaceae</taxon>
        <taxon>Micromonospora</taxon>
    </lineage>
</organism>
<dbReference type="RefSeq" id="WP_067313374.1">
    <property type="nucleotide sequence ID" value="NZ_LRMV01000157.1"/>
</dbReference>
<name>A0A109IGY1_9ACTN</name>
<evidence type="ECO:0000313" key="1">
    <source>
        <dbReference type="EMBL" id="SCG40210.1"/>
    </source>
</evidence>
<accession>A0A109IGY1</accession>
<reference evidence="2" key="1">
    <citation type="submission" date="2016-06" db="EMBL/GenBank/DDBJ databases">
        <authorList>
            <person name="Varghese N."/>
            <person name="Submissions Spin"/>
        </authorList>
    </citation>
    <scope>NUCLEOTIDE SEQUENCE [LARGE SCALE GENOMIC DNA]</scope>
    <source>
        <strain evidence="2">DSM 44983</strain>
    </source>
</reference>
<gene>
    <name evidence="1" type="ORF">GA0070623_0641</name>
</gene>
<dbReference type="Proteomes" id="UP000198226">
    <property type="component" value="Chromosome I"/>
</dbReference>